<proteinExistence type="predicted"/>
<sequence length="390" mass="43354">MKILFYLPVITPWWLDHVVEPLIRCLAAGHEVHVLAPTPWRGTGIGQRELAACAHLPQVNWHIVDDENHPTMRTNAAERAGIVEFVNALAPDYVLCRAADCDTVREFPGTVRYLMEGGAAPLDIPGNWIILQEQPFDHGVLPPLEADARAELDRLIAPTWEALLRLAQPTRQARKAFRAWAGIPDDRPVLALPLEYEHEENFFPMHRVGAAPNHRLIAELAGSIGESFFLAITNHPLNEKHVDNTALEAEIAAHGARMCLVPGTTPDGENSTLLLAREADGMLVGDSKVYSLAGFFGTPILRRSRFETGAWLNAYTEIDDFVSAVAEGNAVAPDRDEARIWFAFHIANNLLDPTDRDLTAAELLSRMDRPVDRARWAQSFARFDARPRGN</sequence>
<evidence type="ECO:0008006" key="2">
    <source>
        <dbReference type="Google" id="ProtNLM"/>
    </source>
</evidence>
<comment type="caution">
    <text evidence="1">The sequence shown here is derived from an EMBL/GenBank/DDBJ whole genome shotgun (WGS) entry which is preliminary data.</text>
</comment>
<gene>
    <name evidence="1" type="ORF">MZO42_03260</name>
</gene>
<evidence type="ECO:0000313" key="1">
    <source>
        <dbReference type="EMBL" id="MDT8757707.1"/>
    </source>
</evidence>
<reference evidence="1" key="1">
    <citation type="submission" date="2022-04" db="EMBL/GenBank/DDBJ databases">
        <title>Tomato heritable bacteria conferring resistance against bacterial wilt.</title>
        <authorList>
            <person name="Yin J."/>
        </authorList>
    </citation>
    <scope>NUCLEOTIDE SEQUENCE</scope>
    <source>
        <strain evidence="1">Cra20</strain>
    </source>
</reference>
<name>A0ABU3MZI8_9SPHN</name>
<protein>
    <recommendedName>
        <fullName evidence="2">Glycosyltransferase family 1 protein</fullName>
    </recommendedName>
</protein>
<accession>A0ABU3MZI8</accession>
<dbReference type="EMBL" id="JALMLT010000001">
    <property type="protein sequence ID" value="MDT8757707.1"/>
    <property type="molecule type" value="Genomic_DNA"/>
</dbReference>
<organism evidence="1">
    <name type="scientific">Sphingomonas psychrotolerans</name>
    <dbReference type="NCBI Taxonomy" id="1327635"/>
    <lineage>
        <taxon>Bacteria</taxon>
        <taxon>Pseudomonadati</taxon>
        <taxon>Pseudomonadota</taxon>
        <taxon>Alphaproteobacteria</taxon>
        <taxon>Sphingomonadales</taxon>
        <taxon>Sphingomonadaceae</taxon>
        <taxon>Sphingomonas</taxon>
    </lineage>
</organism>